<protein>
    <submittedName>
        <fullName evidence="1">Uncharacterized protein</fullName>
    </submittedName>
</protein>
<evidence type="ECO:0000313" key="2">
    <source>
        <dbReference type="Proteomes" id="UP000231092"/>
    </source>
</evidence>
<dbReference type="Proteomes" id="UP000231092">
    <property type="component" value="Unassembled WGS sequence"/>
</dbReference>
<sequence length="69" mass="8080">MKNELQTLQLFSHLFPHIYRENEWGDMDDCLEEWSGELWGVTGVKTHGILFPSELTELTEWLSGQLTNQ</sequence>
<accession>A0A2M8Z4T7</accession>
<dbReference type="RefSeq" id="WP_242976928.1">
    <property type="nucleotide sequence ID" value="NZ_PGET01000001.1"/>
</dbReference>
<reference evidence="1 2" key="1">
    <citation type="submission" date="2017-11" db="EMBL/GenBank/DDBJ databases">
        <title>Understudied soil microbes with underappreciated capabilities: Untangling the Clostridium saccharolyticum group.</title>
        <authorList>
            <person name="Leschine S."/>
        </authorList>
    </citation>
    <scope>NUCLEOTIDE SEQUENCE [LARGE SCALE GENOMIC DNA]</scope>
    <source>
        <strain evidence="1 2">18A</strain>
    </source>
</reference>
<dbReference type="AlphaFoldDB" id="A0A2M8Z4T7"/>
<proteinExistence type="predicted"/>
<dbReference type="EMBL" id="PGET01000001">
    <property type="protein sequence ID" value="PJJ28456.1"/>
    <property type="molecule type" value="Genomic_DNA"/>
</dbReference>
<comment type="caution">
    <text evidence="1">The sequence shown here is derived from an EMBL/GenBank/DDBJ whole genome shotgun (WGS) entry which is preliminary data.</text>
</comment>
<evidence type="ECO:0000313" key="1">
    <source>
        <dbReference type="EMBL" id="PJJ28456.1"/>
    </source>
</evidence>
<gene>
    <name evidence="1" type="ORF">H171_1961</name>
</gene>
<name>A0A2M8Z4T7_9FIRM</name>
<organism evidence="1 2">
    <name type="scientific">[Clostridium] celerecrescens 18A</name>
    <dbReference type="NCBI Taxonomy" id="1286362"/>
    <lineage>
        <taxon>Bacteria</taxon>
        <taxon>Bacillati</taxon>
        <taxon>Bacillota</taxon>
        <taxon>Clostridia</taxon>
        <taxon>Lachnospirales</taxon>
        <taxon>Lachnospiraceae</taxon>
        <taxon>Lacrimispora</taxon>
    </lineage>
</organism>